<dbReference type="EMBL" id="BARV01008215">
    <property type="protein sequence ID" value="GAI17282.1"/>
    <property type="molecule type" value="Genomic_DNA"/>
</dbReference>
<organism evidence="1">
    <name type="scientific">marine sediment metagenome</name>
    <dbReference type="NCBI Taxonomy" id="412755"/>
    <lineage>
        <taxon>unclassified sequences</taxon>
        <taxon>metagenomes</taxon>
        <taxon>ecological metagenomes</taxon>
    </lineage>
</organism>
<sequence length="85" mass="9750">MIAEEFPGVRLQDVIVALRKRGRDDEAEYWHLVVAVELGLKHGVSEEKVLNMKMDRISLLMQLPPRPEGWDNWFYGRAALGNNSS</sequence>
<accession>X1LDA6</accession>
<comment type="caution">
    <text evidence="1">The sequence shown here is derived from an EMBL/GenBank/DDBJ whole genome shotgun (WGS) entry which is preliminary data.</text>
</comment>
<proteinExistence type="predicted"/>
<name>X1LDA6_9ZZZZ</name>
<reference evidence="1" key="1">
    <citation type="journal article" date="2014" name="Front. Microbiol.">
        <title>High frequency of phylogenetically diverse reductive dehalogenase-homologous genes in deep subseafloor sedimentary metagenomes.</title>
        <authorList>
            <person name="Kawai M."/>
            <person name="Futagami T."/>
            <person name="Toyoda A."/>
            <person name="Takaki Y."/>
            <person name="Nishi S."/>
            <person name="Hori S."/>
            <person name="Arai W."/>
            <person name="Tsubouchi T."/>
            <person name="Morono Y."/>
            <person name="Uchiyama I."/>
            <person name="Ito T."/>
            <person name="Fujiyama A."/>
            <person name="Inagaki F."/>
            <person name="Takami H."/>
        </authorList>
    </citation>
    <scope>NUCLEOTIDE SEQUENCE</scope>
    <source>
        <strain evidence="1">Expedition CK06-06</strain>
    </source>
</reference>
<protein>
    <submittedName>
        <fullName evidence="1">Uncharacterized protein</fullName>
    </submittedName>
</protein>
<dbReference type="AlphaFoldDB" id="X1LDA6"/>
<evidence type="ECO:0000313" key="1">
    <source>
        <dbReference type="EMBL" id="GAI17282.1"/>
    </source>
</evidence>
<gene>
    <name evidence="1" type="ORF">S06H3_16589</name>
</gene>